<evidence type="ECO:0000313" key="7">
    <source>
        <dbReference type="EMBL" id="GEA86490.1"/>
    </source>
</evidence>
<dbReference type="GO" id="GO:0010125">
    <property type="term" value="P:mycothiol biosynthetic process"/>
    <property type="evidence" value="ECO:0007669"/>
    <property type="project" value="UniProtKB-UniRule"/>
</dbReference>
<feature type="region of interest" description="Disordered" evidence="5">
    <location>
        <begin position="319"/>
        <end position="352"/>
    </location>
</feature>
<feature type="compositionally biased region" description="Pro residues" evidence="5">
    <location>
        <begin position="156"/>
        <end position="169"/>
    </location>
</feature>
<feature type="binding site" evidence="4">
    <location>
        <position position="291"/>
    </location>
    <ligand>
        <name>1D-myo-inositol 2-(L-cysteinylamino)-2-deoxy-alpha-D-glucopyranoside</name>
        <dbReference type="ChEBI" id="CHEBI:58887"/>
    </ligand>
</feature>
<comment type="caution">
    <text evidence="4">Lacks conserved residue(s) required for the propagation of feature annotation.</text>
</comment>
<feature type="domain" description="N-acetyltransferase" evidence="6">
    <location>
        <begin position="6"/>
        <end position="145"/>
    </location>
</feature>
<dbReference type="PIRSF" id="PIRSF021524">
    <property type="entry name" value="MSH_acetyltransferase"/>
    <property type="match status" value="1"/>
</dbReference>
<dbReference type="HAMAP" id="MF_01698">
    <property type="entry name" value="MshD"/>
    <property type="match status" value="1"/>
</dbReference>
<comment type="subunit">
    <text evidence="4">Monomer.</text>
</comment>
<evidence type="ECO:0000256" key="4">
    <source>
        <dbReference type="HAMAP-Rule" id="MF_01698"/>
    </source>
</evidence>
<comment type="function">
    <text evidence="4">Catalyzes the transfer of acetyl from acetyl-CoA to desacetylmycothiol (Cys-GlcN-Ins) to form mycothiol.</text>
</comment>
<feature type="region of interest" description="Disordered" evidence="5">
    <location>
        <begin position="149"/>
        <end position="171"/>
    </location>
</feature>
<feature type="binding site" evidence="4">
    <location>
        <begin position="257"/>
        <end position="259"/>
    </location>
    <ligand>
        <name>acetyl-CoA</name>
        <dbReference type="ChEBI" id="CHEBI:57288"/>
        <label>2</label>
    </ligand>
</feature>
<dbReference type="AlphaFoldDB" id="A0A4Y3KU65"/>
<accession>A0A4Y3KU65</accession>
<dbReference type="SUPFAM" id="SSF55729">
    <property type="entry name" value="Acyl-CoA N-acyltransferases (Nat)"/>
    <property type="match status" value="1"/>
</dbReference>
<dbReference type="PANTHER" id="PTHR43877">
    <property type="entry name" value="AMINOALKYLPHOSPHONATE N-ACETYLTRANSFERASE-RELATED-RELATED"/>
    <property type="match status" value="1"/>
</dbReference>
<feature type="binding site" evidence="4">
    <location>
        <begin position="80"/>
        <end position="82"/>
    </location>
    <ligand>
        <name>acetyl-CoA</name>
        <dbReference type="ChEBI" id="CHEBI:57288"/>
        <label>1</label>
    </ligand>
</feature>
<dbReference type="Gene3D" id="3.40.630.30">
    <property type="match status" value="1"/>
</dbReference>
<comment type="catalytic activity">
    <reaction evidence="4">
        <text>1D-myo-inositol 2-(L-cysteinylamino)-2-deoxy-alpha-D-glucopyranoside + acetyl-CoA = mycothiol + CoA + H(+)</text>
        <dbReference type="Rhea" id="RHEA:26172"/>
        <dbReference type="ChEBI" id="CHEBI:15378"/>
        <dbReference type="ChEBI" id="CHEBI:16768"/>
        <dbReference type="ChEBI" id="CHEBI:57287"/>
        <dbReference type="ChEBI" id="CHEBI:57288"/>
        <dbReference type="ChEBI" id="CHEBI:58887"/>
        <dbReference type="EC" id="2.3.1.189"/>
    </reaction>
</comment>
<protein>
    <recommendedName>
        <fullName evidence="4">Mycothiol acetyltransferase</fullName>
        <shortName evidence="4">MSH acetyltransferase</shortName>
        <ecNumber evidence="4">2.3.1.189</ecNumber>
    </recommendedName>
    <alternativeName>
        <fullName evidence="4">Mycothiol synthase</fullName>
    </alternativeName>
</protein>
<feature type="domain" description="N-acetyltransferase" evidence="6">
    <location>
        <begin position="173"/>
        <end position="332"/>
    </location>
</feature>
<name>A0A4Y3KU65_9CELL</name>
<keyword evidence="3 4" id="KW-0012">Acyltransferase</keyword>
<keyword evidence="1 4" id="KW-0808">Transferase</keyword>
<dbReference type="InterPro" id="IPR000182">
    <property type="entry name" value="GNAT_dom"/>
</dbReference>
<dbReference type="PANTHER" id="PTHR43877:SF2">
    <property type="entry name" value="AMINOALKYLPHOSPHONATE N-ACETYLTRANSFERASE-RELATED"/>
    <property type="match status" value="1"/>
</dbReference>
<feature type="binding site" evidence="4">
    <location>
        <position position="253"/>
    </location>
    <ligand>
        <name>1D-myo-inositol 2-(L-cysteinylamino)-2-deoxy-alpha-D-glucopyranoside</name>
        <dbReference type="ChEBI" id="CHEBI:58887"/>
    </ligand>
</feature>
<reference evidence="7" key="1">
    <citation type="submission" date="2019-06" db="EMBL/GenBank/DDBJ databases">
        <title>Whole genome shotgun sequence of Cellulomonas cellasea NBRC 3753.</title>
        <authorList>
            <person name="Hosoyama A."/>
            <person name="Uohara A."/>
            <person name="Ohji S."/>
            <person name="Ichikawa N."/>
        </authorList>
    </citation>
    <scope>NUCLEOTIDE SEQUENCE [LARGE SCALE GENOMIC DNA]</scope>
    <source>
        <strain evidence="7">NBRC 3753</strain>
    </source>
</reference>
<feature type="binding site" evidence="4">
    <location>
        <begin position="296"/>
        <end position="301"/>
    </location>
    <ligand>
        <name>acetyl-CoA</name>
        <dbReference type="ChEBI" id="CHEBI:57288"/>
        <label>2</label>
    </ligand>
</feature>
<dbReference type="PROSITE" id="PS51186">
    <property type="entry name" value="GNAT"/>
    <property type="match status" value="2"/>
</dbReference>
<dbReference type="NCBIfam" id="TIGR03448">
    <property type="entry name" value="mycothiol_MshD"/>
    <property type="match status" value="1"/>
</dbReference>
<evidence type="ECO:0000256" key="5">
    <source>
        <dbReference type="SAM" id="MobiDB-lite"/>
    </source>
</evidence>
<comment type="caution">
    <text evidence="7">The sequence shown here is derived from an EMBL/GenBank/DDBJ whole genome shotgun (WGS) entry which is preliminary data.</text>
</comment>
<evidence type="ECO:0000256" key="1">
    <source>
        <dbReference type="ARBA" id="ARBA00022679"/>
    </source>
</evidence>
<feature type="binding site" evidence="4">
    <location>
        <position position="239"/>
    </location>
    <ligand>
        <name>1D-myo-inositol 2-(L-cysteinylamino)-2-deoxy-alpha-D-glucopyranoside</name>
        <dbReference type="ChEBI" id="CHEBI:58887"/>
    </ligand>
</feature>
<sequence>MVALDVVTGPLPEPVAADVRRVADAAHAADGVAPLSEQPLLWLTDPAAAVRHVLARDDAGALVGYAQVDIAATPVPTAELVVAPDARRAGTGTALLGGAGSVAAGDAHGSVAVWAHGDLPAARALAARHGLVPVRELWQMRLDLASAPPEVADTEAPPPTTPTPAPRPLPDGVRVRAFVPGQDEDAWLRVNARAFTGHPEQGRMTLADLRAREAEPWFDPDGLLLAERDGALLASLWTKVHAPDATSPEPVGEIYALGVDPDAQGLGLGGALTGLALEHLATRGLRTVILYTERENTAAVRTYTRAGFVRSAVDVLLGSPARTEPPMDRTDPTVPTNPPDTPGSPASGTMER</sequence>
<dbReference type="InterPro" id="IPR050832">
    <property type="entry name" value="Bact_Acetyltransf"/>
</dbReference>
<feature type="binding site" evidence="4">
    <location>
        <position position="37"/>
    </location>
    <ligand>
        <name>1D-myo-inositol 2-(L-cysteinylamino)-2-deoxy-alpha-D-glucopyranoside</name>
        <dbReference type="ChEBI" id="CHEBI:58887"/>
    </ligand>
</feature>
<organism evidence="7 8">
    <name type="scientific">Cellulomonas cellasea</name>
    <dbReference type="NCBI Taxonomy" id="43670"/>
    <lineage>
        <taxon>Bacteria</taxon>
        <taxon>Bacillati</taxon>
        <taxon>Actinomycetota</taxon>
        <taxon>Actinomycetes</taxon>
        <taxon>Micrococcales</taxon>
        <taxon>Cellulomonadaceae</taxon>
        <taxon>Cellulomonas</taxon>
    </lineage>
</organism>
<dbReference type="Pfam" id="PF00583">
    <property type="entry name" value="Acetyltransf_1"/>
    <property type="match status" value="1"/>
</dbReference>
<evidence type="ECO:0000256" key="3">
    <source>
        <dbReference type="ARBA" id="ARBA00023315"/>
    </source>
</evidence>
<feature type="binding site" evidence="4">
    <location>
        <position position="200"/>
    </location>
    <ligand>
        <name>1D-myo-inositol 2-(L-cysteinylamino)-2-deoxy-alpha-D-glucopyranoside</name>
        <dbReference type="ChEBI" id="CHEBI:58887"/>
    </ligand>
</feature>
<evidence type="ECO:0000259" key="6">
    <source>
        <dbReference type="PROSITE" id="PS51186"/>
    </source>
</evidence>
<gene>
    <name evidence="4 7" type="primary">mshD</name>
    <name evidence="7" type="ORF">CCE01nite_04390</name>
</gene>
<evidence type="ECO:0000313" key="8">
    <source>
        <dbReference type="Proteomes" id="UP000317046"/>
    </source>
</evidence>
<keyword evidence="2 4" id="KW-0677">Repeat</keyword>
<evidence type="ECO:0000256" key="2">
    <source>
        <dbReference type="ARBA" id="ARBA00022737"/>
    </source>
</evidence>
<comment type="similarity">
    <text evidence="4">Belongs to the acetyltransferase family. MshD subfamily.</text>
</comment>
<dbReference type="GO" id="GO:0035447">
    <property type="term" value="F:mycothiol synthase activity"/>
    <property type="evidence" value="ECO:0007669"/>
    <property type="project" value="UniProtKB-UniRule"/>
</dbReference>
<dbReference type="EMBL" id="BJLR01000004">
    <property type="protein sequence ID" value="GEA86490.1"/>
    <property type="molecule type" value="Genomic_DNA"/>
</dbReference>
<dbReference type="Proteomes" id="UP000317046">
    <property type="component" value="Unassembled WGS sequence"/>
</dbReference>
<keyword evidence="8" id="KW-1185">Reference proteome</keyword>
<dbReference type="CDD" id="cd04301">
    <property type="entry name" value="NAT_SF"/>
    <property type="match status" value="1"/>
</dbReference>
<dbReference type="InterPro" id="IPR016181">
    <property type="entry name" value="Acyl_CoA_acyltransferase"/>
</dbReference>
<proteinExistence type="inferred from homology"/>
<dbReference type="InterPro" id="IPR017813">
    <property type="entry name" value="Mycothiol_AcTrfase"/>
</dbReference>
<dbReference type="EC" id="2.3.1.189" evidence="4"/>